<evidence type="ECO:0000313" key="2">
    <source>
        <dbReference type="Proteomes" id="UP001165063"/>
    </source>
</evidence>
<dbReference type="Proteomes" id="UP001165063">
    <property type="component" value="Unassembled WGS sequence"/>
</dbReference>
<protein>
    <submittedName>
        <fullName evidence="1">Unnamed protein product</fullName>
    </submittedName>
</protein>
<reference evidence="1" key="1">
    <citation type="submission" date="2023-04" db="EMBL/GenBank/DDBJ databases">
        <title>Ambrosiozyma monospora NBRC 1965.</title>
        <authorList>
            <person name="Ichikawa N."/>
            <person name="Sato H."/>
            <person name="Tonouchi N."/>
        </authorList>
    </citation>
    <scope>NUCLEOTIDE SEQUENCE</scope>
    <source>
        <strain evidence="1">NBRC 1965</strain>
    </source>
</reference>
<dbReference type="EMBL" id="BSXU01000649">
    <property type="protein sequence ID" value="GMG21393.1"/>
    <property type="molecule type" value="Genomic_DNA"/>
</dbReference>
<dbReference type="AlphaFoldDB" id="A0A9W6YU58"/>
<accession>A0A9W6YU58</accession>
<comment type="caution">
    <text evidence="1">The sequence shown here is derived from an EMBL/GenBank/DDBJ whole genome shotgun (WGS) entry which is preliminary data.</text>
</comment>
<organism evidence="1 2">
    <name type="scientific">Ambrosiozyma monospora</name>
    <name type="common">Yeast</name>
    <name type="synonym">Endomycopsis monosporus</name>
    <dbReference type="NCBI Taxonomy" id="43982"/>
    <lineage>
        <taxon>Eukaryota</taxon>
        <taxon>Fungi</taxon>
        <taxon>Dikarya</taxon>
        <taxon>Ascomycota</taxon>
        <taxon>Saccharomycotina</taxon>
        <taxon>Pichiomycetes</taxon>
        <taxon>Pichiales</taxon>
        <taxon>Pichiaceae</taxon>
        <taxon>Ambrosiozyma</taxon>
    </lineage>
</organism>
<name>A0A9W6YU58_AMBMO</name>
<evidence type="ECO:0000313" key="1">
    <source>
        <dbReference type="EMBL" id="GMG21393.1"/>
    </source>
</evidence>
<gene>
    <name evidence="1" type="ORF">Amon01_000196000</name>
</gene>
<keyword evidence="2" id="KW-1185">Reference proteome</keyword>
<sequence length="78" mass="8774">MEFTLEKMGRGEDDDIELVDPTELLVDAQVSDDEVMDDNGNAMSDSVTIELQQHNHFVGRPSNAQVIDENAEYYPSDQ</sequence>
<proteinExistence type="predicted"/>